<protein>
    <submittedName>
        <fullName evidence="1">Putative nmra-like family protein</fullName>
    </submittedName>
</protein>
<organism evidence="1 2">
    <name type="scientific">Phaeoacremonium minimum (strain UCR-PA7)</name>
    <name type="common">Esca disease fungus</name>
    <name type="synonym">Togninia minima</name>
    <dbReference type="NCBI Taxonomy" id="1286976"/>
    <lineage>
        <taxon>Eukaryota</taxon>
        <taxon>Fungi</taxon>
        <taxon>Dikarya</taxon>
        <taxon>Ascomycota</taxon>
        <taxon>Pezizomycotina</taxon>
        <taxon>Sordariomycetes</taxon>
        <taxon>Sordariomycetidae</taxon>
        <taxon>Togniniales</taxon>
        <taxon>Togniniaceae</taxon>
        <taxon>Phaeoacremonium</taxon>
    </lineage>
</organism>
<dbReference type="Proteomes" id="UP000014074">
    <property type="component" value="Unassembled WGS sequence"/>
</dbReference>
<dbReference type="HOGENOM" id="CLU_094650_0_0_1"/>
<keyword evidence="2" id="KW-1185">Reference proteome</keyword>
<dbReference type="KEGG" id="tmn:UCRPA7_8512"/>
<proteinExistence type="predicted"/>
<gene>
    <name evidence="1" type="ORF">UCRPA7_8512</name>
</gene>
<reference evidence="2" key="1">
    <citation type="journal article" date="2013" name="Genome Announc.">
        <title>Draft genome sequence of the ascomycete Phaeoacremonium aleophilum strain UCR-PA7, a causal agent of the esca disease complex in grapevines.</title>
        <authorList>
            <person name="Blanco-Ulate B."/>
            <person name="Rolshausen P."/>
            <person name="Cantu D."/>
        </authorList>
    </citation>
    <scope>NUCLEOTIDE SEQUENCE [LARGE SCALE GENOMIC DNA]</scope>
    <source>
        <strain evidence="2">UCR-PA7</strain>
    </source>
</reference>
<dbReference type="Gene3D" id="3.90.25.10">
    <property type="entry name" value="UDP-galactose 4-epimerase, domain 1"/>
    <property type="match status" value="1"/>
</dbReference>
<dbReference type="AlphaFoldDB" id="R8B9K6"/>
<dbReference type="GeneID" id="19329371"/>
<accession>R8B9K6</accession>
<name>R8B9K6_PHAM7</name>
<evidence type="ECO:0000313" key="2">
    <source>
        <dbReference type="Proteomes" id="UP000014074"/>
    </source>
</evidence>
<dbReference type="Gene3D" id="3.40.50.720">
    <property type="entry name" value="NAD(P)-binding Rossmann-like Domain"/>
    <property type="match status" value="1"/>
</dbReference>
<sequence length="136" mass="15556">MAAFTYSLDVAKFVVAALDLPRWEDESLIYGDKLTFNDILKLYEARGEKWAVTYDSFEKLEKGEFTELPSHVPLYKSRPKQVLQAVLANYSISVIKGFCDISEDESLNKVFPDIKTTPVKDAIDAWFKHKQTEAEV</sequence>
<dbReference type="EMBL" id="KB933365">
    <property type="protein sequence ID" value="EON95978.1"/>
    <property type="molecule type" value="Genomic_DNA"/>
</dbReference>
<dbReference type="RefSeq" id="XP_007919216.1">
    <property type="nucleotide sequence ID" value="XM_007921025.1"/>
</dbReference>
<dbReference type="eggNOG" id="ENOG502SHYH">
    <property type="taxonomic scope" value="Eukaryota"/>
</dbReference>
<dbReference type="OrthoDB" id="419598at2759"/>
<evidence type="ECO:0000313" key="1">
    <source>
        <dbReference type="EMBL" id="EON95978.1"/>
    </source>
</evidence>